<organism evidence="11 12">
    <name type="scientific">Geranomyces variabilis</name>
    <dbReference type="NCBI Taxonomy" id="109894"/>
    <lineage>
        <taxon>Eukaryota</taxon>
        <taxon>Fungi</taxon>
        <taxon>Fungi incertae sedis</taxon>
        <taxon>Chytridiomycota</taxon>
        <taxon>Chytridiomycota incertae sedis</taxon>
        <taxon>Chytridiomycetes</taxon>
        <taxon>Spizellomycetales</taxon>
        <taxon>Powellomycetaceae</taxon>
        <taxon>Geranomyces</taxon>
    </lineage>
</organism>
<evidence type="ECO:0000259" key="9">
    <source>
        <dbReference type="Pfam" id="PF03007"/>
    </source>
</evidence>
<comment type="catalytic activity">
    <reaction evidence="7">
        <text>an acyl-CoA + a 1,2-diacyl-sn-glycerol = a triacyl-sn-glycerol + CoA</text>
        <dbReference type="Rhea" id="RHEA:10868"/>
        <dbReference type="ChEBI" id="CHEBI:17815"/>
        <dbReference type="ChEBI" id="CHEBI:57287"/>
        <dbReference type="ChEBI" id="CHEBI:58342"/>
        <dbReference type="ChEBI" id="CHEBI:64615"/>
        <dbReference type="EC" id="2.3.1.20"/>
    </reaction>
</comment>
<feature type="transmembrane region" description="Helical" evidence="8">
    <location>
        <begin position="233"/>
        <end position="253"/>
    </location>
</feature>
<keyword evidence="8" id="KW-1133">Transmembrane helix</keyword>
<dbReference type="PANTHER" id="PTHR31650">
    <property type="entry name" value="O-ACYLTRANSFERASE (WSD1-LIKE) FAMILY PROTEIN"/>
    <property type="match status" value="1"/>
</dbReference>
<dbReference type="GO" id="GO:0051701">
    <property type="term" value="P:biological process involved in interaction with host"/>
    <property type="evidence" value="ECO:0007669"/>
    <property type="project" value="TreeGrafter"/>
</dbReference>
<feature type="domain" description="O-acyltransferase WSD1-like N-terminal" evidence="9">
    <location>
        <begin position="28"/>
        <end position="295"/>
    </location>
</feature>
<dbReference type="Gene3D" id="3.30.559.10">
    <property type="entry name" value="Chloramphenicol acetyltransferase-like domain"/>
    <property type="match status" value="1"/>
</dbReference>
<dbReference type="InterPro" id="IPR004255">
    <property type="entry name" value="O-acyltransferase_WSD1_N"/>
</dbReference>
<dbReference type="AlphaFoldDB" id="A0AAD5TQ54"/>
<keyword evidence="8" id="KW-0812">Transmembrane</keyword>
<keyword evidence="12" id="KW-1185">Reference proteome</keyword>
<dbReference type="Pfam" id="PF06974">
    <property type="entry name" value="WS_DGAT_C"/>
    <property type="match status" value="1"/>
</dbReference>
<evidence type="ECO:0000256" key="3">
    <source>
        <dbReference type="ARBA" id="ARBA00022679"/>
    </source>
</evidence>
<evidence type="ECO:0000256" key="4">
    <source>
        <dbReference type="ARBA" id="ARBA00023315"/>
    </source>
</evidence>
<evidence type="ECO:0008006" key="13">
    <source>
        <dbReference type="Google" id="ProtNLM"/>
    </source>
</evidence>
<dbReference type="GO" id="GO:0004144">
    <property type="term" value="F:diacylglycerol O-acyltransferase activity"/>
    <property type="evidence" value="ECO:0007669"/>
    <property type="project" value="UniProtKB-EC"/>
</dbReference>
<protein>
    <recommendedName>
        <fullName evidence="13">Diacylglycerol O-acyltransferase</fullName>
    </recommendedName>
</protein>
<dbReference type="InterPro" id="IPR009721">
    <property type="entry name" value="O-acyltransferase_WSD1_C"/>
</dbReference>
<keyword evidence="8" id="KW-0472">Membrane</keyword>
<comment type="catalytic activity">
    <reaction evidence="6">
        <text>a long chain fatty alcohol + a fatty acyl-CoA = a long-chain alcohol wax ester + CoA</text>
        <dbReference type="Rhea" id="RHEA:38443"/>
        <dbReference type="ChEBI" id="CHEBI:17135"/>
        <dbReference type="ChEBI" id="CHEBI:57287"/>
        <dbReference type="ChEBI" id="CHEBI:77636"/>
        <dbReference type="ChEBI" id="CHEBI:235323"/>
        <dbReference type="EC" id="2.3.1.75"/>
    </reaction>
</comment>
<gene>
    <name evidence="11" type="ORF">HDU87_005954</name>
</gene>
<dbReference type="Gene3D" id="3.30.559.30">
    <property type="entry name" value="Nonribosomal peptide synthetase, condensation domain"/>
    <property type="match status" value="1"/>
</dbReference>
<comment type="pathway">
    <text evidence="2">Lipid metabolism.</text>
</comment>
<dbReference type="EMBL" id="JADGJQ010000005">
    <property type="protein sequence ID" value="KAJ3183838.1"/>
    <property type="molecule type" value="Genomic_DNA"/>
</dbReference>
<reference evidence="11" key="1">
    <citation type="submission" date="2020-05" db="EMBL/GenBank/DDBJ databases">
        <title>Phylogenomic resolution of chytrid fungi.</title>
        <authorList>
            <person name="Stajich J.E."/>
            <person name="Amses K."/>
            <person name="Simmons R."/>
            <person name="Seto K."/>
            <person name="Myers J."/>
            <person name="Bonds A."/>
            <person name="Quandt C.A."/>
            <person name="Barry K."/>
            <person name="Liu P."/>
            <person name="Grigoriev I."/>
            <person name="Longcore J.E."/>
            <person name="James T.Y."/>
        </authorList>
    </citation>
    <scope>NUCLEOTIDE SEQUENCE</scope>
    <source>
        <strain evidence="11">JEL0379</strain>
    </source>
</reference>
<dbReference type="Pfam" id="PF03007">
    <property type="entry name" value="WS_DGAT_cat"/>
    <property type="match status" value="1"/>
</dbReference>
<dbReference type="GO" id="GO:0047196">
    <property type="term" value="F:long-chain-alcohol O-fatty-acyltransferase activity"/>
    <property type="evidence" value="ECO:0007669"/>
    <property type="project" value="UniProtKB-EC"/>
</dbReference>
<dbReference type="GO" id="GO:0005886">
    <property type="term" value="C:plasma membrane"/>
    <property type="evidence" value="ECO:0007669"/>
    <property type="project" value="TreeGrafter"/>
</dbReference>
<evidence type="ECO:0000313" key="12">
    <source>
        <dbReference type="Proteomes" id="UP001212152"/>
    </source>
</evidence>
<dbReference type="GO" id="GO:0071731">
    <property type="term" value="P:response to nitric oxide"/>
    <property type="evidence" value="ECO:0007669"/>
    <property type="project" value="TreeGrafter"/>
</dbReference>
<evidence type="ECO:0000259" key="10">
    <source>
        <dbReference type="Pfam" id="PF06974"/>
    </source>
</evidence>
<evidence type="ECO:0000256" key="7">
    <source>
        <dbReference type="ARBA" id="ARBA00048109"/>
    </source>
</evidence>
<comment type="pathway">
    <text evidence="1">Glycerolipid metabolism; triacylglycerol biosynthesis.</text>
</comment>
<dbReference type="InterPro" id="IPR045034">
    <property type="entry name" value="O-acyltransferase_WSD1-like"/>
</dbReference>
<dbReference type="Proteomes" id="UP001212152">
    <property type="component" value="Unassembled WGS sequence"/>
</dbReference>
<accession>A0AAD5TQ54</accession>
<evidence type="ECO:0000256" key="2">
    <source>
        <dbReference type="ARBA" id="ARBA00005189"/>
    </source>
</evidence>
<evidence type="ECO:0000313" key="11">
    <source>
        <dbReference type="EMBL" id="KAJ3183838.1"/>
    </source>
</evidence>
<keyword evidence="3" id="KW-0808">Transferase</keyword>
<evidence type="ECO:0000256" key="8">
    <source>
        <dbReference type="SAM" id="Phobius"/>
    </source>
</evidence>
<dbReference type="SUPFAM" id="SSF52777">
    <property type="entry name" value="CoA-dependent acyltransferases"/>
    <property type="match status" value="1"/>
</dbReference>
<comment type="similarity">
    <text evidence="5">In the N-terminal section; belongs to the long-chain O-acyltransferase family.</text>
</comment>
<dbReference type="GO" id="GO:0019432">
    <property type="term" value="P:triglyceride biosynthetic process"/>
    <property type="evidence" value="ECO:0007669"/>
    <property type="project" value="TreeGrafter"/>
</dbReference>
<evidence type="ECO:0000256" key="1">
    <source>
        <dbReference type="ARBA" id="ARBA00004771"/>
    </source>
</evidence>
<sequence>MSNEMVPSVARPAGPVAAAPAVPAKEMLTSRDNMFLTVEDDKHSMNVSGLYYFPESMDVDEMRSHIAAFATSFPRCRQRMVRGSELFARPYWAADPDYSVDNHFSRVQLPLPADDEVLMDMAGPLHAKRLDVSKPLWHCYWFDGLTGGRKAILFVAHHAIADGQGFVRNLLSFVAAQDPTIEDVRSLQYAAGRHSAAPSPAPSENGDASSTAVTVYTRAADAVAVAQQQATGLLVFFFAVLTYGYHMLLLVLIPRKSFTATTETATKQTAWTTADVPLDAVKAIKNRYKVTVNDVLTACVGAALGSHLPEDLQDPRFWLLIPTSMRRPDDVSASNRSSGYLLPIANGPKLDIGQRIRDVNSNMRTAKASPEAVVNYSFAGLLYKLPNAFPSIFLSSAKLLHGVLTNVPGPNAPIRWGKHEISKMVAFIPQASPNSVSSAVYTYNGKVTLSVHMALIPGHEVFGEGAAKAIVASFEKALEAATLHSEALLIEQNLSVSETKKLK</sequence>
<evidence type="ECO:0000256" key="6">
    <source>
        <dbReference type="ARBA" id="ARBA00047604"/>
    </source>
</evidence>
<comment type="caution">
    <text evidence="11">The sequence shown here is derived from an EMBL/GenBank/DDBJ whole genome shotgun (WGS) entry which is preliminary data.</text>
</comment>
<dbReference type="PANTHER" id="PTHR31650:SF1">
    <property type="entry name" value="WAX ESTER SYNTHASE_DIACYLGLYCEROL ACYLTRANSFERASE 4-RELATED"/>
    <property type="match status" value="1"/>
</dbReference>
<dbReference type="GO" id="GO:0001666">
    <property type="term" value="P:response to hypoxia"/>
    <property type="evidence" value="ECO:0007669"/>
    <property type="project" value="TreeGrafter"/>
</dbReference>
<proteinExistence type="inferred from homology"/>
<name>A0AAD5TQ54_9FUNG</name>
<keyword evidence="4" id="KW-0012">Acyltransferase</keyword>
<evidence type="ECO:0000256" key="5">
    <source>
        <dbReference type="ARBA" id="ARBA00024360"/>
    </source>
</evidence>
<dbReference type="InterPro" id="IPR023213">
    <property type="entry name" value="CAT-like_dom_sf"/>
</dbReference>
<feature type="domain" description="O-acyltransferase WSD1 C-terminal" evidence="10">
    <location>
        <begin position="335"/>
        <end position="453"/>
    </location>
</feature>